<dbReference type="GO" id="GO:0046872">
    <property type="term" value="F:metal ion binding"/>
    <property type="evidence" value="ECO:0007669"/>
    <property type="project" value="UniProtKB-KW"/>
</dbReference>
<evidence type="ECO:0000313" key="9">
    <source>
        <dbReference type="Proteomes" id="UP000366872"/>
    </source>
</evidence>
<keyword evidence="4" id="KW-0732">Signal</keyword>
<evidence type="ECO:0000256" key="2">
    <source>
        <dbReference type="ARBA" id="ARBA00008779"/>
    </source>
</evidence>
<evidence type="ECO:0000256" key="1">
    <source>
        <dbReference type="ARBA" id="ARBA00001913"/>
    </source>
</evidence>
<sequence>MKNVFNWIVSGLVVASVVSAAEQKPNIVFILADDLGINDVAAFAGHFTGKRTGELFYETPHLDQLVSKGIAFSQAYANPLCSPTRASILTGKNAARSGFTTATPNTPTYYHKKMTVPAGYSPHDAIDHKDPIKHQQAWLNGKSNTGLAPSPFNLPNVLDSHHSVFIGKWHVGGHNVEDLQPAAHGFDEVPWCKDAGAHAYYAKGKKGKKKQADRYEGEYLTDHLTDLAVDFIDNYGAEQKKGVAQKPFFLYFCHFAVHTPLQAPEETKQLFADKPQKGTLGHENVTYAAMIKHLDDSVGRIMETLQAQGLDQNTLIVFASDNGGAEYTKSTDNAPFKGGKATMYEGGVRVPMVYYLPGKYEGGVWCDSVVSMYDHLPTLASITGNKIPADLDGKDLTGILANPKADGGDRTIVWHYPYNVKVMHPDNGLPLTPHTAMRKGDYKLIWDWHGKLELYNIVEDPYEKKDLAKQLPEVTEALFATMQGWLKENVKPHYLPQLNPDYDAAQDQRPYPFRDLRVKGFTEMKND</sequence>
<keyword evidence="6" id="KW-0106">Calcium</keyword>
<dbReference type="PANTHER" id="PTHR42693">
    <property type="entry name" value="ARYLSULFATASE FAMILY MEMBER"/>
    <property type="match status" value="1"/>
</dbReference>
<feature type="domain" description="Sulfatase N-terminal" evidence="7">
    <location>
        <begin position="25"/>
        <end position="383"/>
    </location>
</feature>
<organism evidence="8 9">
    <name type="scientific">Pontiella desulfatans</name>
    <dbReference type="NCBI Taxonomy" id="2750659"/>
    <lineage>
        <taxon>Bacteria</taxon>
        <taxon>Pseudomonadati</taxon>
        <taxon>Kiritimatiellota</taxon>
        <taxon>Kiritimatiellia</taxon>
        <taxon>Kiritimatiellales</taxon>
        <taxon>Pontiellaceae</taxon>
        <taxon>Pontiella</taxon>
    </lineage>
</organism>
<accession>A0A6C2U1C3</accession>
<gene>
    <name evidence="8" type="primary">atsA_141</name>
    <name evidence="8" type="ORF">PDESU_02166</name>
</gene>
<dbReference type="AlphaFoldDB" id="A0A6C2U1C3"/>
<dbReference type="InterPro" id="IPR024607">
    <property type="entry name" value="Sulfatase_CS"/>
</dbReference>
<evidence type="ECO:0000313" key="8">
    <source>
        <dbReference type="EMBL" id="VGO13609.1"/>
    </source>
</evidence>
<dbReference type="Gene3D" id="3.40.720.10">
    <property type="entry name" value="Alkaline Phosphatase, subunit A"/>
    <property type="match status" value="1"/>
</dbReference>
<comment type="similarity">
    <text evidence="2">Belongs to the sulfatase family.</text>
</comment>
<evidence type="ECO:0000259" key="7">
    <source>
        <dbReference type="Pfam" id="PF00884"/>
    </source>
</evidence>
<reference evidence="8 9" key="1">
    <citation type="submission" date="2019-04" db="EMBL/GenBank/DDBJ databases">
        <authorList>
            <person name="Van Vliet M D."/>
        </authorList>
    </citation>
    <scope>NUCLEOTIDE SEQUENCE [LARGE SCALE GENOMIC DNA]</scope>
    <source>
        <strain evidence="8 9">F1</strain>
    </source>
</reference>
<dbReference type="InterPro" id="IPR017850">
    <property type="entry name" value="Alkaline_phosphatase_core_sf"/>
</dbReference>
<evidence type="ECO:0000256" key="4">
    <source>
        <dbReference type="ARBA" id="ARBA00022729"/>
    </source>
</evidence>
<keyword evidence="5" id="KW-0378">Hydrolase</keyword>
<evidence type="ECO:0000256" key="5">
    <source>
        <dbReference type="ARBA" id="ARBA00022801"/>
    </source>
</evidence>
<protein>
    <submittedName>
        <fullName evidence="8">Arylsulfatase</fullName>
    </submittedName>
</protein>
<dbReference type="PROSITE" id="PS00523">
    <property type="entry name" value="SULFATASE_1"/>
    <property type="match status" value="1"/>
</dbReference>
<dbReference type="EMBL" id="CAAHFG010000001">
    <property type="protein sequence ID" value="VGO13609.1"/>
    <property type="molecule type" value="Genomic_DNA"/>
</dbReference>
<dbReference type="Pfam" id="PF00884">
    <property type="entry name" value="Sulfatase"/>
    <property type="match status" value="1"/>
</dbReference>
<dbReference type="SUPFAM" id="SSF53649">
    <property type="entry name" value="Alkaline phosphatase-like"/>
    <property type="match status" value="1"/>
</dbReference>
<evidence type="ECO:0000256" key="3">
    <source>
        <dbReference type="ARBA" id="ARBA00022723"/>
    </source>
</evidence>
<dbReference type="Proteomes" id="UP000366872">
    <property type="component" value="Unassembled WGS sequence"/>
</dbReference>
<name>A0A6C2U1C3_PONDE</name>
<evidence type="ECO:0000256" key="6">
    <source>
        <dbReference type="ARBA" id="ARBA00022837"/>
    </source>
</evidence>
<dbReference type="PANTHER" id="PTHR42693:SF42">
    <property type="entry name" value="ARYLSULFATASE G"/>
    <property type="match status" value="1"/>
</dbReference>
<dbReference type="InterPro" id="IPR050738">
    <property type="entry name" value="Sulfatase"/>
</dbReference>
<dbReference type="InterPro" id="IPR000917">
    <property type="entry name" value="Sulfatase_N"/>
</dbReference>
<dbReference type="Gene3D" id="3.30.1120.10">
    <property type="match status" value="1"/>
</dbReference>
<comment type="cofactor">
    <cofactor evidence="1">
        <name>Ca(2+)</name>
        <dbReference type="ChEBI" id="CHEBI:29108"/>
    </cofactor>
</comment>
<dbReference type="GO" id="GO:0004065">
    <property type="term" value="F:arylsulfatase activity"/>
    <property type="evidence" value="ECO:0007669"/>
    <property type="project" value="TreeGrafter"/>
</dbReference>
<keyword evidence="9" id="KW-1185">Reference proteome</keyword>
<keyword evidence="3" id="KW-0479">Metal-binding</keyword>
<dbReference type="CDD" id="cd16144">
    <property type="entry name" value="ARS_like"/>
    <property type="match status" value="1"/>
</dbReference>
<proteinExistence type="inferred from homology"/>